<gene>
    <name evidence="3" type="ORF">C5Y93_04195</name>
</gene>
<sequence length="524" mass="58768">MHRRLLSFAALPLLLFASVAFAQETPPSQSAGRTWLKEISPFLSPEDIAVGRVRLDAPSAKDTIPALQKYLAENVKHNLYSLGDLLQEQEILDGVTEIAFVVRSGDFGESIESFILLRLNGKVEDDKILALVLGYEEVDDELSAAYAVKKGNWLAVTNSEMTTELLNEQLPFAPAKFADAADLLGDDTLQLIASMTGDTFYNFSETLPSPTVLQYYVSKLKFAAAGVSFAPQRTIRMALQFGSAEDATEARDWLESLTTPGNLNNPVASQIAAAFRNFLPNQSGNRLAWKLDESNLQQIDQLLAPAMASVKSEAQAMTSINNMKQIGLAFHNFHDTYLSFPPAQFPKDKDGKPLLSWRVYMLPYVGYNELFDEFRLDEPWDSEHNLKLADQIPPCYRVPGVELPDPRMTTYLLPQGKDAFWTGDGKSLRFRDFTDGLSNTIMAVQTTPAAAVIWTKPEDWKFDPQKPFQGLQVTEDGDFWALFCDGRVENLSTQMKPEMMQRLIERNDGQVVELEEVEFEEFEE</sequence>
<reference evidence="3 4" key="1">
    <citation type="submission" date="2018-02" db="EMBL/GenBank/DDBJ databases">
        <title>Comparative genomes isolates from brazilian mangrove.</title>
        <authorList>
            <person name="Araujo J.E."/>
            <person name="Taketani R.G."/>
            <person name="Silva M.C.P."/>
            <person name="Loureco M.V."/>
            <person name="Andreote F.D."/>
        </authorList>
    </citation>
    <scope>NUCLEOTIDE SEQUENCE [LARGE SCALE GENOMIC DNA]</scope>
    <source>
        <strain evidence="3 4">Nap-Phe MGV</strain>
    </source>
</reference>
<dbReference type="InterPro" id="IPR011453">
    <property type="entry name" value="DUF1559"/>
</dbReference>
<dbReference type="Proteomes" id="UP000237819">
    <property type="component" value="Unassembled WGS sequence"/>
</dbReference>
<dbReference type="PANTHER" id="PTHR30093:SF2">
    <property type="entry name" value="TYPE II SECRETION SYSTEM PROTEIN H"/>
    <property type="match status" value="1"/>
</dbReference>
<organism evidence="3 4">
    <name type="scientific">Blastopirellula marina</name>
    <dbReference type="NCBI Taxonomy" id="124"/>
    <lineage>
        <taxon>Bacteria</taxon>
        <taxon>Pseudomonadati</taxon>
        <taxon>Planctomycetota</taxon>
        <taxon>Planctomycetia</taxon>
        <taxon>Pirellulales</taxon>
        <taxon>Pirellulaceae</taxon>
        <taxon>Blastopirellula</taxon>
    </lineage>
</organism>
<evidence type="ECO:0000256" key="1">
    <source>
        <dbReference type="SAM" id="SignalP"/>
    </source>
</evidence>
<dbReference type="PANTHER" id="PTHR30093">
    <property type="entry name" value="GENERAL SECRETION PATHWAY PROTEIN G"/>
    <property type="match status" value="1"/>
</dbReference>
<accession>A0A2S8GS39</accession>
<comment type="caution">
    <text evidence="3">The sequence shown here is derived from an EMBL/GenBank/DDBJ whole genome shotgun (WGS) entry which is preliminary data.</text>
</comment>
<dbReference type="Pfam" id="PF07596">
    <property type="entry name" value="SBP_bac_10"/>
    <property type="match status" value="1"/>
</dbReference>
<feature type="domain" description="DUF1559" evidence="2">
    <location>
        <begin position="314"/>
        <end position="391"/>
    </location>
</feature>
<dbReference type="AlphaFoldDB" id="A0A2S8GS39"/>
<keyword evidence="1" id="KW-0732">Signal</keyword>
<dbReference type="EMBL" id="PUHZ01000005">
    <property type="protein sequence ID" value="PQO47248.1"/>
    <property type="molecule type" value="Genomic_DNA"/>
</dbReference>
<name>A0A2S8GS39_9BACT</name>
<proteinExistence type="predicted"/>
<feature type="chain" id="PRO_5015627588" description="DUF1559 domain-containing protein" evidence="1">
    <location>
        <begin position="23"/>
        <end position="524"/>
    </location>
</feature>
<protein>
    <recommendedName>
        <fullName evidence="2">DUF1559 domain-containing protein</fullName>
    </recommendedName>
</protein>
<dbReference type="RefSeq" id="WP_105334136.1">
    <property type="nucleotide sequence ID" value="NZ_PUHZ01000005.1"/>
</dbReference>
<evidence type="ECO:0000313" key="3">
    <source>
        <dbReference type="EMBL" id="PQO47248.1"/>
    </source>
</evidence>
<dbReference type="OrthoDB" id="285651at2"/>
<feature type="signal peptide" evidence="1">
    <location>
        <begin position="1"/>
        <end position="22"/>
    </location>
</feature>
<evidence type="ECO:0000313" key="4">
    <source>
        <dbReference type="Proteomes" id="UP000237819"/>
    </source>
</evidence>
<evidence type="ECO:0000259" key="2">
    <source>
        <dbReference type="Pfam" id="PF07596"/>
    </source>
</evidence>